<sequence>MASRTCPAAAPPPTRRLRHPSAGSAASAPPSSSASPLGAPLRGTRPPAWTTRAPPRTPRVSLSTIPPASRRPLAVLRQGRRLLPERGGAPRHRQRVLDPGLLLGDGAAGLLLRPGQLAPGPGTGTTSPPSAGPADRRCGPSSPASGTSRRPPASRPASSSDFEKSCSRSEFFSISKASSSSSACRRSCSPPQLAQPAGRAQGKKLQRC</sequence>
<feature type="compositionally biased region" description="Low complexity" evidence="1">
    <location>
        <begin position="168"/>
        <end position="189"/>
    </location>
</feature>
<feature type="compositionally biased region" description="Low complexity" evidence="1">
    <location>
        <begin position="97"/>
        <end position="133"/>
    </location>
</feature>
<feature type="compositionally biased region" description="Low complexity" evidence="1">
    <location>
        <begin position="140"/>
        <end position="160"/>
    </location>
</feature>
<feature type="compositionally biased region" description="Low complexity" evidence="1">
    <location>
        <begin position="20"/>
        <end position="54"/>
    </location>
</feature>
<dbReference type="EMBL" id="CM003535">
    <property type="protein sequence ID" value="RCV38548.1"/>
    <property type="molecule type" value="Genomic_DNA"/>
</dbReference>
<evidence type="ECO:0000256" key="1">
    <source>
        <dbReference type="SAM" id="MobiDB-lite"/>
    </source>
</evidence>
<protein>
    <submittedName>
        <fullName evidence="2">Uncharacterized protein</fullName>
    </submittedName>
</protein>
<gene>
    <name evidence="2" type="ORF">SETIT_8G151500v2</name>
</gene>
<dbReference type="AlphaFoldDB" id="A0A368S814"/>
<reference evidence="2" key="1">
    <citation type="journal article" date="2012" name="Nat. Biotechnol.">
        <title>Reference genome sequence of the model plant Setaria.</title>
        <authorList>
            <person name="Bennetzen J.L."/>
            <person name="Schmutz J."/>
            <person name="Wang H."/>
            <person name="Percifield R."/>
            <person name="Hawkins J."/>
            <person name="Pontaroli A.C."/>
            <person name="Estep M."/>
            <person name="Feng L."/>
            <person name="Vaughn J.N."/>
            <person name="Grimwood J."/>
            <person name="Jenkins J."/>
            <person name="Barry K."/>
            <person name="Lindquist E."/>
            <person name="Hellsten U."/>
            <person name="Deshpande S."/>
            <person name="Wang X."/>
            <person name="Wu X."/>
            <person name="Mitros T."/>
            <person name="Triplett J."/>
            <person name="Yang X."/>
            <person name="Ye C.Y."/>
            <person name="Mauro-Herrera M."/>
            <person name="Wang L."/>
            <person name="Li P."/>
            <person name="Sharma M."/>
            <person name="Sharma R."/>
            <person name="Ronald P.C."/>
            <person name="Panaud O."/>
            <person name="Kellogg E.A."/>
            <person name="Brutnell T.P."/>
            <person name="Doust A.N."/>
            <person name="Tuskan G.A."/>
            <person name="Rokhsar D."/>
            <person name="Devos K.M."/>
        </authorList>
    </citation>
    <scope>NUCLEOTIDE SEQUENCE [LARGE SCALE GENOMIC DNA]</scope>
    <source>
        <strain evidence="2">Yugu1</strain>
    </source>
</reference>
<evidence type="ECO:0000313" key="2">
    <source>
        <dbReference type="EMBL" id="RCV38548.1"/>
    </source>
</evidence>
<reference evidence="2" key="2">
    <citation type="submission" date="2015-07" db="EMBL/GenBank/DDBJ databases">
        <authorList>
            <person name="Noorani M."/>
        </authorList>
    </citation>
    <scope>NUCLEOTIDE SEQUENCE</scope>
    <source>
        <strain evidence="2">Yugu1</strain>
    </source>
</reference>
<name>A0A368S814_SETIT</name>
<feature type="region of interest" description="Disordered" evidence="1">
    <location>
        <begin position="1"/>
        <end position="208"/>
    </location>
</feature>
<accession>A0A368S814</accession>
<organism evidence="2">
    <name type="scientific">Setaria italica</name>
    <name type="common">Foxtail millet</name>
    <name type="synonym">Panicum italicum</name>
    <dbReference type="NCBI Taxonomy" id="4555"/>
    <lineage>
        <taxon>Eukaryota</taxon>
        <taxon>Viridiplantae</taxon>
        <taxon>Streptophyta</taxon>
        <taxon>Embryophyta</taxon>
        <taxon>Tracheophyta</taxon>
        <taxon>Spermatophyta</taxon>
        <taxon>Magnoliopsida</taxon>
        <taxon>Liliopsida</taxon>
        <taxon>Poales</taxon>
        <taxon>Poaceae</taxon>
        <taxon>PACMAD clade</taxon>
        <taxon>Panicoideae</taxon>
        <taxon>Panicodae</taxon>
        <taxon>Paniceae</taxon>
        <taxon>Cenchrinae</taxon>
        <taxon>Setaria</taxon>
    </lineage>
</organism>
<proteinExistence type="predicted"/>